<accession>A0A3P6RI40</accession>
<dbReference type="EMBL" id="UYRV01000215">
    <property type="protein sequence ID" value="VDK43471.1"/>
    <property type="molecule type" value="Genomic_DNA"/>
</dbReference>
<organism evidence="2 3">
    <name type="scientific">Cylicostephanus goldi</name>
    <name type="common">Nematode worm</name>
    <dbReference type="NCBI Taxonomy" id="71465"/>
    <lineage>
        <taxon>Eukaryota</taxon>
        <taxon>Metazoa</taxon>
        <taxon>Ecdysozoa</taxon>
        <taxon>Nematoda</taxon>
        <taxon>Chromadorea</taxon>
        <taxon>Rhabditida</taxon>
        <taxon>Rhabditina</taxon>
        <taxon>Rhabditomorpha</taxon>
        <taxon>Strongyloidea</taxon>
        <taxon>Strongylidae</taxon>
        <taxon>Cylicostephanus</taxon>
    </lineage>
</organism>
<reference evidence="2 3" key="1">
    <citation type="submission" date="2018-11" db="EMBL/GenBank/DDBJ databases">
        <authorList>
            <consortium name="Pathogen Informatics"/>
        </authorList>
    </citation>
    <scope>NUCLEOTIDE SEQUENCE [LARGE SCALE GENOMIC DNA]</scope>
</reference>
<keyword evidence="3" id="KW-1185">Reference proteome</keyword>
<dbReference type="Proteomes" id="UP000271889">
    <property type="component" value="Unassembled WGS sequence"/>
</dbReference>
<proteinExistence type="inferred from homology"/>
<evidence type="ECO:0008006" key="4">
    <source>
        <dbReference type="Google" id="ProtNLM"/>
    </source>
</evidence>
<dbReference type="PANTHER" id="PTHR11567:SF198">
    <property type="entry name" value="HISTIDINE ACID PHOSPHATASE"/>
    <property type="match status" value="1"/>
</dbReference>
<dbReference type="InterPro" id="IPR000560">
    <property type="entry name" value="His_Pase_clade-2"/>
</dbReference>
<dbReference type="Gene3D" id="3.40.50.1240">
    <property type="entry name" value="Phosphoglycerate mutase-like"/>
    <property type="match status" value="1"/>
</dbReference>
<protein>
    <recommendedName>
        <fullName evidence="4">Histidine acid phosphatase</fullName>
    </recommendedName>
</protein>
<comment type="similarity">
    <text evidence="1">Belongs to the histidine acid phosphatase family.</text>
</comment>
<name>A0A3P6RI40_CYLGO</name>
<evidence type="ECO:0000313" key="2">
    <source>
        <dbReference type="EMBL" id="VDK43471.1"/>
    </source>
</evidence>
<dbReference type="InterPro" id="IPR050645">
    <property type="entry name" value="Histidine_acid_phosphatase"/>
</dbReference>
<gene>
    <name evidence="2" type="ORF">CGOC_LOCUS175</name>
</gene>
<dbReference type="SUPFAM" id="SSF53254">
    <property type="entry name" value="Phosphoglycerate mutase-like"/>
    <property type="match status" value="1"/>
</dbReference>
<evidence type="ECO:0000313" key="3">
    <source>
        <dbReference type="Proteomes" id="UP000271889"/>
    </source>
</evidence>
<dbReference type="PANTHER" id="PTHR11567">
    <property type="entry name" value="ACID PHOSPHATASE-RELATED"/>
    <property type="match status" value="1"/>
</dbReference>
<dbReference type="InterPro" id="IPR029033">
    <property type="entry name" value="His_PPase_superfam"/>
</dbReference>
<dbReference type="AlphaFoldDB" id="A0A3P6RI40"/>
<dbReference type="GO" id="GO:0016791">
    <property type="term" value="F:phosphatase activity"/>
    <property type="evidence" value="ECO:0007669"/>
    <property type="project" value="TreeGrafter"/>
</dbReference>
<dbReference type="OrthoDB" id="258392at2759"/>
<sequence length="111" mass="12570">MNLKIKCYDANVSLENCAWIKNIKYYAYSAHDTTVAALLATFGDETDVIRGGMPKYTASVALELWQLEEGPAVRVLFHKAFHHGYHPITHLIKGCPEDKEFCPFEVLILLN</sequence>
<dbReference type="Pfam" id="PF00328">
    <property type="entry name" value="His_Phos_2"/>
    <property type="match status" value="1"/>
</dbReference>
<evidence type="ECO:0000256" key="1">
    <source>
        <dbReference type="ARBA" id="ARBA00005375"/>
    </source>
</evidence>